<gene>
    <name evidence="3" type="primary">LOC116296844</name>
</gene>
<dbReference type="Gene3D" id="3.30.710.10">
    <property type="entry name" value="Potassium Channel Kv1.1, Chain A"/>
    <property type="match status" value="1"/>
</dbReference>
<dbReference type="KEGG" id="aten:116296844"/>
<organism evidence="2 3">
    <name type="scientific">Actinia tenebrosa</name>
    <name type="common">Australian red waratah sea anemone</name>
    <dbReference type="NCBI Taxonomy" id="6105"/>
    <lineage>
        <taxon>Eukaryota</taxon>
        <taxon>Metazoa</taxon>
        <taxon>Cnidaria</taxon>
        <taxon>Anthozoa</taxon>
        <taxon>Hexacorallia</taxon>
        <taxon>Actiniaria</taxon>
        <taxon>Actiniidae</taxon>
        <taxon>Actinia</taxon>
    </lineage>
</organism>
<evidence type="ECO:0000313" key="2">
    <source>
        <dbReference type="Proteomes" id="UP000515163"/>
    </source>
</evidence>
<dbReference type="PANTHER" id="PTHR22744:SF17">
    <property type="entry name" value="BTB DOMAIN-CONTAINING PROTEIN"/>
    <property type="match status" value="1"/>
</dbReference>
<dbReference type="RefSeq" id="XP_031560809.1">
    <property type="nucleotide sequence ID" value="XM_031704949.1"/>
</dbReference>
<protein>
    <submittedName>
        <fullName evidence="3">Kelch-like protein 12 isoform X1</fullName>
    </submittedName>
</protein>
<reference evidence="3" key="1">
    <citation type="submission" date="2025-08" db="UniProtKB">
        <authorList>
            <consortium name="RefSeq"/>
        </authorList>
    </citation>
    <scope>IDENTIFICATION</scope>
    <source>
        <tissue evidence="3">Tentacle</tissue>
    </source>
</reference>
<dbReference type="PROSITE" id="PS50097">
    <property type="entry name" value="BTB"/>
    <property type="match status" value="1"/>
</dbReference>
<dbReference type="InterPro" id="IPR000210">
    <property type="entry name" value="BTB/POZ_dom"/>
</dbReference>
<dbReference type="AlphaFoldDB" id="A0A6P8HWP1"/>
<name>A0A6P8HWP1_ACTTE</name>
<accession>A0A6P8HWP1</accession>
<keyword evidence="2" id="KW-1185">Reference proteome</keyword>
<dbReference type="CDD" id="cd14733">
    <property type="entry name" value="BACK"/>
    <property type="match status" value="1"/>
</dbReference>
<dbReference type="Proteomes" id="UP000515163">
    <property type="component" value="Unplaced"/>
</dbReference>
<dbReference type="InParanoid" id="A0A6P8HWP1"/>
<evidence type="ECO:0000259" key="1">
    <source>
        <dbReference type="PROSITE" id="PS50097"/>
    </source>
</evidence>
<dbReference type="Pfam" id="PF00651">
    <property type="entry name" value="BTB"/>
    <property type="match status" value="1"/>
</dbReference>
<feature type="domain" description="BTB" evidence="1">
    <location>
        <begin position="21"/>
        <end position="88"/>
    </location>
</feature>
<dbReference type="GeneID" id="116296844"/>
<dbReference type="SMART" id="SM00225">
    <property type="entry name" value="BTB"/>
    <property type="match status" value="1"/>
</dbReference>
<dbReference type="InterPro" id="IPR011333">
    <property type="entry name" value="SKP1/BTB/POZ_sf"/>
</dbReference>
<evidence type="ECO:0000313" key="3">
    <source>
        <dbReference type="RefSeq" id="XP_031560809.1"/>
    </source>
</evidence>
<dbReference type="CDD" id="cd18186">
    <property type="entry name" value="BTB_POZ_ZBTB_KLHL-like"/>
    <property type="match status" value="1"/>
</dbReference>
<proteinExistence type="predicted"/>
<sequence>MAQSKSNNDEGYDFSTPQHFSDLVLVVENTKFNVHKCVLSMSSPVFEKMLTLDFLEKDAKQIDLPGKKRAEFGAFLRVIYADVISQGKQTNDLLHSKQIFNTFAEENYEFLLQIAEEYQVNKVKHLCCKFLISNVEESNCLGIYKVAESYNLEDVMEKCAEVASRKPRWVLESSEEFRGLKKENQKMVFAKQDRYFDESLKKCKRNEDQEPAPSSIRESLR</sequence>
<dbReference type="PANTHER" id="PTHR22744">
    <property type="entry name" value="HELIX LOOP HELIX PROTEIN 21-RELATED"/>
    <property type="match status" value="1"/>
</dbReference>
<dbReference type="OrthoDB" id="437903at2759"/>
<dbReference type="SUPFAM" id="SSF54695">
    <property type="entry name" value="POZ domain"/>
    <property type="match status" value="1"/>
</dbReference>